<dbReference type="AlphaFoldDB" id="A0A1F5Z154"/>
<comment type="caution">
    <text evidence="1">The sequence shown here is derived from an EMBL/GenBank/DDBJ whole genome shotgun (WGS) entry which is preliminary data.</text>
</comment>
<dbReference type="Proteomes" id="UP000177354">
    <property type="component" value="Unassembled WGS sequence"/>
</dbReference>
<evidence type="ECO:0000313" key="2">
    <source>
        <dbReference type="Proteomes" id="UP000177354"/>
    </source>
</evidence>
<evidence type="ECO:0008006" key="3">
    <source>
        <dbReference type="Google" id="ProtNLM"/>
    </source>
</evidence>
<organism evidence="1 2">
    <name type="scientific">Candidatus Gottesmanbacteria bacterium RIFCSPHIGHO2_01_FULL_40_15</name>
    <dbReference type="NCBI Taxonomy" id="1798376"/>
    <lineage>
        <taxon>Bacteria</taxon>
        <taxon>Candidatus Gottesmaniibacteriota</taxon>
    </lineage>
</organism>
<proteinExistence type="predicted"/>
<reference evidence="1 2" key="1">
    <citation type="journal article" date="2016" name="Nat. Commun.">
        <title>Thousands of microbial genomes shed light on interconnected biogeochemical processes in an aquifer system.</title>
        <authorList>
            <person name="Anantharaman K."/>
            <person name="Brown C.T."/>
            <person name="Hug L.A."/>
            <person name="Sharon I."/>
            <person name="Castelle C.J."/>
            <person name="Probst A.J."/>
            <person name="Thomas B.C."/>
            <person name="Singh A."/>
            <person name="Wilkins M.J."/>
            <person name="Karaoz U."/>
            <person name="Brodie E.L."/>
            <person name="Williams K.H."/>
            <person name="Hubbard S.S."/>
            <person name="Banfield J.F."/>
        </authorList>
    </citation>
    <scope>NUCLEOTIDE SEQUENCE [LARGE SCALE GENOMIC DNA]</scope>
</reference>
<protein>
    <recommendedName>
        <fullName evidence="3">Type II secretion system protein GspG C-terminal domain-containing protein</fullName>
    </recommendedName>
</protein>
<accession>A0A1F5Z154</accession>
<sequence>MVALLGALVVGLLATLDPFQQVKKGADTATRNMAADIYRSFVSYQAVKGQFPWTSDDITGLAASANAVTEGSTGYITQVISAGELKTEFVNTVGATNLGKIFLTSTAVSGVRNNLSVCFMPESKTFRADTNARYGVNGEVSSGCAATGGATACYWCAK</sequence>
<gene>
    <name evidence="1" type="ORF">A2777_01110</name>
</gene>
<name>A0A1F5Z154_9BACT</name>
<dbReference type="EMBL" id="MFJF01000019">
    <property type="protein sequence ID" value="OGG06095.1"/>
    <property type="molecule type" value="Genomic_DNA"/>
</dbReference>
<evidence type="ECO:0000313" key="1">
    <source>
        <dbReference type="EMBL" id="OGG06095.1"/>
    </source>
</evidence>